<dbReference type="Proteomes" id="UP000492821">
    <property type="component" value="Unassembled WGS sequence"/>
</dbReference>
<dbReference type="InterPro" id="IPR000615">
    <property type="entry name" value="Bestrophin"/>
</dbReference>
<evidence type="ECO:0000256" key="4">
    <source>
        <dbReference type="ARBA" id="ARBA00023136"/>
    </source>
</evidence>
<keyword evidence="6" id="KW-1003">Cell membrane</keyword>
<keyword evidence="6" id="KW-0407">Ion channel</keyword>
<accession>A0A7E4UZX2</accession>
<sequence>MTISYNLDVSSSSSWSFLRIIFRWRGSIWKSIFIELIVWTICFIIIACIYRYALPPQHQLKFALLAQYMDGRMEYIPLTFLLGFFVTIVVDRWKNIFANIGFVDTAAFYVSNYIQGDDENILTIKRNIVRYLCLTQVLVLRDISLTVRKRFPNIDAVVSAGFLQEHEKKLMDKVPDDFAKYWMPINWIFSLVVKLRKEGHIAADVLLNAICTETRNFHFNLRTLCNYDWVPVPLAYPQVVFLAVRVYFVICLIGRQYIITEGATNKTIDMFIPFMTQLQLVFYMGWLKVAEALLNPLGEDDDDYECNYIIDRNISIALSMTGLTKEDMPEQIRDTFHSGDRPLYSEETAKLPVHELVGSVARLVVDGEDEKVKMVPREVDEEQLKYMREKRHSTTGLSKRLKEKLQRRSQSVSLRSLEDTRGVGDLDNIPNRPKPWYDNHDFTNHDFSASMPPQRTLETVNEEDNQSDKSK</sequence>
<evidence type="ECO:0000313" key="8">
    <source>
        <dbReference type="Proteomes" id="UP000492821"/>
    </source>
</evidence>
<dbReference type="AlphaFoldDB" id="A0A7E4UZX2"/>
<feature type="transmembrane region" description="Helical" evidence="6">
    <location>
        <begin position="73"/>
        <end position="90"/>
    </location>
</feature>
<comment type="function">
    <text evidence="6">Forms chloride channels.</text>
</comment>
<evidence type="ECO:0000256" key="7">
    <source>
        <dbReference type="SAM" id="MobiDB-lite"/>
    </source>
</evidence>
<keyword evidence="3 6" id="KW-1133">Transmembrane helix</keyword>
<dbReference type="PANTHER" id="PTHR10736">
    <property type="entry name" value="BESTROPHIN"/>
    <property type="match status" value="1"/>
</dbReference>
<dbReference type="PANTHER" id="PTHR10736:SF58">
    <property type="entry name" value="BESTROPHIN HOMOLOG-RELATED"/>
    <property type="match status" value="1"/>
</dbReference>
<proteinExistence type="inferred from homology"/>
<evidence type="ECO:0000256" key="1">
    <source>
        <dbReference type="ARBA" id="ARBA00004370"/>
    </source>
</evidence>
<feature type="transmembrane region" description="Helical" evidence="6">
    <location>
        <begin position="32"/>
        <end position="53"/>
    </location>
</feature>
<dbReference type="Pfam" id="PF01062">
    <property type="entry name" value="Bestrophin"/>
    <property type="match status" value="1"/>
</dbReference>
<keyword evidence="6" id="KW-0868">Chloride</keyword>
<dbReference type="GO" id="GO:0005886">
    <property type="term" value="C:plasma membrane"/>
    <property type="evidence" value="ECO:0007669"/>
    <property type="project" value="UniProtKB-SubCell"/>
</dbReference>
<feature type="compositionally biased region" description="Basic residues" evidence="7">
    <location>
        <begin position="390"/>
        <end position="407"/>
    </location>
</feature>
<comment type="similarity">
    <text evidence="5 6">Belongs to the anion channel-forming bestrophin (TC 1.A.46) family. Calcium-sensitive chloride channel subfamily.</text>
</comment>
<feature type="region of interest" description="Disordered" evidence="7">
    <location>
        <begin position="390"/>
        <end position="471"/>
    </location>
</feature>
<dbReference type="GO" id="GO:0034707">
    <property type="term" value="C:chloride channel complex"/>
    <property type="evidence" value="ECO:0007669"/>
    <property type="project" value="UniProtKB-KW"/>
</dbReference>
<evidence type="ECO:0000256" key="3">
    <source>
        <dbReference type="ARBA" id="ARBA00022989"/>
    </source>
</evidence>
<reference evidence="8" key="1">
    <citation type="journal article" date="2013" name="Genetics">
        <title>The draft genome and transcriptome of Panagrellus redivivus are shaped by the harsh demands of a free-living lifestyle.</title>
        <authorList>
            <person name="Srinivasan J."/>
            <person name="Dillman A.R."/>
            <person name="Macchietto M.G."/>
            <person name="Heikkinen L."/>
            <person name="Lakso M."/>
            <person name="Fracchia K.M."/>
            <person name="Antoshechkin I."/>
            <person name="Mortazavi A."/>
            <person name="Wong G."/>
            <person name="Sternberg P.W."/>
        </authorList>
    </citation>
    <scope>NUCLEOTIDE SEQUENCE [LARGE SCALE GENOMIC DNA]</scope>
    <source>
        <strain evidence="8">MT8872</strain>
    </source>
</reference>
<keyword evidence="4 6" id="KW-0472">Membrane</keyword>
<evidence type="ECO:0000256" key="6">
    <source>
        <dbReference type="RuleBase" id="RU363126"/>
    </source>
</evidence>
<protein>
    <recommendedName>
        <fullName evidence="6">Bestrophin homolog</fullName>
    </recommendedName>
</protein>
<dbReference type="InterPro" id="IPR021134">
    <property type="entry name" value="Bestrophin-like"/>
</dbReference>
<keyword evidence="6" id="KW-0813">Transport</keyword>
<feature type="compositionally biased region" description="Polar residues" evidence="7">
    <location>
        <begin position="445"/>
        <end position="459"/>
    </location>
</feature>
<name>A0A7E4UZX2_PANRE</name>
<keyword evidence="8" id="KW-1185">Reference proteome</keyword>
<evidence type="ECO:0000313" key="9">
    <source>
        <dbReference type="WBParaSite" id="Pan_g14597.t1"/>
    </source>
</evidence>
<dbReference type="WBParaSite" id="Pan_g14597.t1">
    <property type="protein sequence ID" value="Pan_g14597.t1"/>
    <property type="gene ID" value="Pan_g14597"/>
</dbReference>
<evidence type="ECO:0000256" key="5">
    <source>
        <dbReference type="ARBA" id="ARBA00034769"/>
    </source>
</evidence>
<keyword evidence="6" id="KW-0406">Ion transport</keyword>
<feature type="compositionally biased region" description="Basic and acidic residues" evidence="7">
    <location>
        <begin position="435"/>
        <end position="444"/>
    </location>
</feature>
<evidence type="ECO:0000256" key="2">
    <source>
        <dbReference type="ARBA" id="ARBA00022692"/>
    </source>
</evidence>
<keyword evidence="6" id="KW-0869">Chloride channel</keyword>
<dbReference type="GO" id="GO:0005254">
    <property type="term" value="F:chloride channel activity"/>
    <property type="evidence" value="ECO:0007669"/>
    <property type="project" value="UniProtKB-KW"/>
</dbReference>
<keyword evidence="2 6" id="KW-0812">Transmembrane</keyword>
<comment type="subcellular location">
    <subcellularLocation>
        <location evidence="6">Cell membrane</location>
        <topology evidence="6">Multi-pass membrane protein</topology>
    </subcellularLocation>
    <subcellularLocation>
        <location evidence="1">Membrane</location>
    </subcellularLocation>
</comment>
<reference evidence="9" key="2">
    <citation type="submission" date="2020-10" db="UniProtKB">
        <authorList>
            <consortium name="WormBaseParasite"/>
        </authorList>
    </citation>
    <scope>IDENTIFICATION</scope>
</reference>
<organism evidence="8 9">
    <name type="scientific">Panagrellus redivivus</name>
    <name type="common">Microworm</name>
    <dbReference type="NCBI Taxonomy" id="6233"/>
    <lineage>
        <taxon>Eukaryota</taxon>
        <taxon>Metazoa</taxon>
        <taxon>Ecdysozoa</taxon>
        <taxon>Nematoda</taxon>
        <taxon>Chromadorea</taxon>
        <taxon>Rhabditida</taxon>
        <taxon>Tylenchina</taxon>
        <taxon>Panagrolaimomorpha</taxon>
        <taxon>Panagrolaimoidea</taxon>
        <taxon>Panagrolaimidae</taxon>
        <taxon>Panagrellus</taxon>
    </lineage>
</organism>